<dbReference type="InterPro" id="IPR052943">
    <property type="entry name" value="TMTC_O-mannosyl-trnsfr"/>
</dbReference>
<dbReference type="Proteomes" id="UP000010467">
    <property type="component" value="Chromosome"/>
</dbReference>
<evidence type="ECO:0000256" key="2">
    <source>
        <dbReference type="SAM" id="Phobius"/>
    </source>
</evidence>
<evidence type="ECO:0000313" key="3">
    <source>
        <dbReference type="EMBL" id="AFZ68364.1"/>
    </source>
</evidence>
<keyword evidence="2" id="KW-0812">Transmembrane</keyword>
<dbReference type="SMART" id="SM00028">
    <property type="entry name" value="TPR"/>
    <property type="match status" value="3"/>
</dbReference>
<keyword evidence="1" id="KW-0802">TPR repeat</keyword>
<accession>L0A4K3</accession>
<sequence length="338" mass="37110">MELMECLPPRVEWTNALSFVNIGLAHFSVPAGGAVSCLPSAISVSLPSRENPAADSARSAIWVSWVAAPYPEFMENDVNWQMSLREARFTEAAARARLAGAAPDAMAALEDLAEVERMVKAKRYGPARRALKRYQDNLDGVSDLSLRALVNVDALEHGVVALEETERARLHESAVLRERLAPALAHPVTRAEAHNALGVLQALQNDAQAARAAFDDALEADPRHYRALTNIGNLLLEEGDPVAAEGYYRRALELNAEYAGAHHNLAVALRRQRKIAASVRSLKTGQRLMARQSNRDGREEARERFGRLGAPESTRKLVRWVLIAMAVLIVFYLLRGGA</sequence>
<dbReference type="HOGENOM" id="CLU_070762_0_0_0"/>
<dbReference type="Pfam" id="PF13432">
    <property type="entry name" value="TPR_16"/>
    <property type="match status" value="1"/>
</dbReference>
<protein>
    <submittedName>
        <fullName evidence="3">Tetratricopeptide repeat protein</fullName>
    </submittedName>
</protein>
<evidence type="ECO:0000256" key="1">
    <source>
        <dbReference type="PROSITE-ProRule" id="PRU00339"/>
    </source>
</evidence>
<dbReference type="KEGG" id="dpd:Deipe_2903"/>
<feature type="repeat" description="TPR" evidence="1">
    <location>
        <begin position="225"/>
        <end position="258"/>
    </location>
</feature>
<name>L0A4K3_DEIPD</name>
<dbReference type="PATRIC" id="fig|937777.3.peg.2921"/>
<dbReference type="STRING" id="937777.Deipe_2903"/>
<dbReference type="PROSITE" id="PS50005">
    <property type="entry name" value="TPR"/>
    <property type="match status" value="2"/>
</dbReference>
<reference evidence="4" key="1">
    <citation type="submission" date="2012-03" db="EMBL/GenBank/DDBJ databases">
        <title>Complete sequence of chromosome of Deinococcus peraridilitoris DSM 19664.</title>
        <authorList>
            <person name="Lucas S."/>
            <person name="Copeland A."/>
            <person name="Lapidus A."/>
            <person name="Glavina del Rio T."/>
            <person name="Dalin E."/>
            <person name="Tice H."/>
            <person name="Bruce D."/>
            <person name="Goodwin L."/>
            <person name="Pitluck S."/>
            <person name="Peters L."/>
            <person name="Mikhailova N."/>
            <person name="Lu M."/>
            <person name="Kyrpides N."/>
            <person name="Mavromatis K."/>
            <person name="Ivanova N."/>
            <person name="Brettin T."/>
            <person name="Detter J.C."/>
            <person name="Han C."/>
            <person name="Larimer F."/>
            <person name="Land M."/>
            <person name="Hauser L."/>
            <person name="Markowitz V."/>
            <person name="Cheng J.-F."/>
            <person name="Hugenholtz P."/>
            <person name="Woyke T."/>
            <person name="Wu D."/>
            <person name="Pukall R."/>
            <person name="Steenblock K."/>
            <person name="Brambilla E."/>
            <person name="Klenk H.-P."/>
            <person name="Eisen J.A."/>
        </authorList>
    </citation>
    <scope>NUCLEOTIDE SEQUENCE [LARGE SCALE GENOMIC DNA]</scope>
    <source>
        <strain evidence="4">DSM 19664 / LMG 22246 / CIP 109416 / KR-200</strain>
    </source>
</reference>
<organism evidence="3 4">
    <name type="scientific">Deinococcus peraridilitoris (strain DSM 19664 / LMG 22246 / CIP 109416 / KR-200)</name>
    <dbReference type="NCBI Taxonomy" id="937777"/>
    <lineage>
        <taxon>Bacteria</taxon>
        <taxon>Thermotogati</taxon>
        <taxon>Deinococcota</taxon>
        <taxon>Deinococci</taxon>
        <taxon>Deinococcales</taxon>
        <taxon>Deinococcaceae</taxon>
        <taxon>Deinococcus</taxon>
    </lineage>
</organism>
<dbReference type="EMBL" id="CP003382">
    <property type="protein sequence ID" value="AFZ68364.1"/>
    <property type="molecule type" value="Genomic_DNA"/>
</dbReference>
<dbReference type="SUPFAM" id="SSF48452">
    <property type="entry name" value="TPR-like"/>
    <property type="match status" value="1"/>
</dbReference>
<dbReference type="InterPro" id="IPR011990">
    <property type="entry name" value="TPR-like_helical_dom_sf"/>
</dbReference>
<dbReference type="AlphaFoldDB" id="L0A4K3"/>
<evidence type="ECO:0000313" key="4">
    <source>
        <dbReference type="Proteomes" id="UP000010467"/>
    </source>
</evidence>
<proteinExistence type="predicted"/>
<keyword evidence="4" id="KW-1185">Reference proteome</keyword>
<keyword evidence="2" id="KW-0472">Membrane</keyword>
<feature type="repeat" description="TPR" evidence="1">
    <location>
        <begin position="191"/>
        <end position="224"/>
    </location>
</feature>
<gene>
    <name evidence="3" type="ordered locus">Deipe_2903</name>
</gene>
<dbReference type="PANTHER" id="PTHR44809">
    <property type="match status" value="1"/>
</dbReference>
<dbReference type="Gene3D" id="1.25.40.10">
    <property type="entry name" value="Tetratricopeptide repeat domain"/>
    <property type="match status" value="1"/>
</dbReference>
<keyword evidence="2" id="KW-1133">Transmembrane helix</keyword>
<dbReference type="eggNOG" id="COG0457">
    <property type="taxonomic scope" value="Bacteria"/>
</dbReference>
<feature type="transmembrane region" description="Helical" evidence="2">
    <location>
        <begin position="317"/>
        <end position="334"/>
    </location>
</feature>
<dbReference type="InterPro" id="IPR019734">
    <property type="entry name" value="TPR_rpt"/>
</dbReference>
<dbReference type="PANTHER" id="PTHR44809:SF1">
    <property type="entry name" value="PROTEIN O-MANNOSYL-TRANSFERASE TMTC1"/>
    <property type="match status" value="1"/>
</dbReference>